<dbReference type="PANTHER" id="PTHR38768:SF1">
    <property type="entry name" value="UPF0502 PROTEIN YCEH"/>
    <property type="match status" value="1"/>
</dbReference>
<reference evidence="1 2" key="1">
    <citation type="submission" date="2016-11" db="EMBL/GenBank/DDBJ databases">
        <authorList>
            <person name="Jaros S."/>
            <person name="Januszkiewicz K."/>
            <person name="Wedrychowicz H."/>
        </authorList>
    </citation>
    <scope>NUCLEOTIDE SEQUENCE [LARGE SCALE GENOMIC DNA]</scope>
    <source>
        <strain evidence="1 2">CGMCC 1.7049</strain>
    </source>
</reference>
<evidence type="ECO:0000313" key="2">
    <source>
        <dbReference type="Proteomes" id="UP000199758"/>
    </source>
</evidence>
<dbReference type="PANTHER" id="PTHR38768">
    <property type="entry name" value="UPF0502 PROTEIN YCEH"/>
    <property type="match status" value="1"/>
</dbReference>
<name>A0A1M5L9N4_9GAMM</name>
<accession>A0A1M5L9N4</accession>
<dbReference type="AlphaFoldDB" id="A0A1M5L9N4"/>
<dbReference type="InterPro" id="IPR036388">
    <property type="entry name" value="WH-like_DNA-bd_sf"/>
</dbReference>
<evidence type="ECO:0000313" key="1">
    <source>
        <dbReference type="EMBL" id="SHG61439.1"/>
    </source>
</evidence>
<dbReference type="Proteomes" id="UP000199758">
    <property type="component" value="Unassembled WGS sequence"/>
</dbReference>
<dbReference type="EMBL" id="FQWZ01000002">
    <property type="protein sequence ID" value="SHG61439.1"/>
    <property type="molecule type" value="Genomic_DNA"/>
</dbReference>
<sequence length="214" mass="22679">MSTDLLLSLNEARVLACLFEKSITTPQYYPMTQNGVMLAANQKNSRYPVMSLTEGDVGAALNTLEQQRLVKRDETSGRAVKWRQQFPHQLLLKPGIAAVLATLMLRGPQTIAEIRSNASALGGPAEADGVQAALDDLADRARPLVKQLPRAPGQAAVRFAHLLCGESAIPSVADAPAGASSASSGGGNATLVAQLVERIEALEARVAELERQLS</sequence>
<keyword evidence="2" id="KW-1185">Reference proteome</keyword>
<dbReference type="Gene3D" id="1.10.10.10">
    <property type="entry name" value="Winged helix-like DNA-binding domain superfamily/Winged helix DNA-binding domain"/>
    <property type="match status" value="2"/>
</dbReference>
<dbReference type="RefSeq" id="WP_072894297.1">
    <property type="nucleotide sequence ID" value="NZ_FQWZ01000002.1"/>
</dbReference>
<dbReference type="Pfam" id="PF04337">
    <property type="entry name" value="DUF480"/>
    <property type="match status" value="1"/>
</dbReference>
<dbReference type="OrthoDB" id="9784785at2"/>
<dbReference type="InterPro" id="IPR007432">
    <property type="entry name" value="DUF480"/>
</dbReference>
<proteinExistence type="predicted"/>
<protein>
    <submittedName>
        <fullName evidence="1">Uncharacterized protein</fullName>
    </submittedName>
</protein>
<dbReference type="InterPro" id="IPR036390">
    <property type="entry name" value="WH_DNA-bd_sf"/>
</dbReference>
<organism evidence="1 2">
    <name type="scientific">Hydrocarboniphaga daqingensis</name>
    <dbReference type="NCBI Taxonomy" id="490188"/>
    <lineage>
        <taxon>Bacteria</taxon>
        <taxon>Pseudomonadati</taxon>
        <taxon>Pseudomonadota</taxon>
        <taxon>Gammaproteobacteria</taxon>
        <taxon>Nevskiales</taxon>
        <taxon>Nevskiaceae</taxon>
        <taxon>Hydrocarboniphaga</taxon>
    </lineage>
</organism>
<dbReference type="STRING" id="490188.SAMN04488068_0769"/>
<dbReference type="SUPFAM" id="SSF46785">
    <property type="entry name" value="Winged helix' DNA-binding domain"/>
    <property type="match status" value="2"/>
</dbReference>
<gene>
    <name evidence="1" type="ORF">SAMN04488068_0769</name>
</gene>